<name>A0AAV9F5Y0_ACOCL</name>
<comment type="similarity">
    <text evidence="2">Belongs to the IQD family.</text>
</comment>
<feature type="compositionally biased region" description="Basic and acidic residues" evidence="4">
    <location>
        <begin position="409"/>
        <end position="424"/>
    </location>
</feature>
<feature type="compositionally biased region" description="Polar residues" evidence="4">
    <location>
        <begin position="725"/>
        <end position="740"/>
    </location>
</feature>
<feature type="compositionally biased region" description="Basic and acidic residues" evidence="4">
    <location>
        <begin position="353"/>
        <end position="379"/>
    </location>
</feature>
<dbReference type="Pfam" id="PF13178">
    <property type="entry name" value="DUF4005"/>
    <property type="match status" value="1"/>
</dbReference>
<dbReference type="Proteomes" id="UP001180020">
    <property type="component" value="Unassembled WGS sequence"/>
</dbReference>
<dbReference type="InterPro" id="IPR000048">
    <property type="entry name" value="IQ_motif_EF-hand-BS"/>
</dbReference>
<reference evidence="6" key="1">
    <citation type="journal article" date="2023" name="Nat. Commun.">
        <title>Diploid and tetraploid genomes of Acorus and the evolution of monocots.</title>
        <authorList>
            <person name="Ma L."/>
            <person name="Liu K.W."/>
            <person name="Li Z."/>
            <person name="Hsiao Y.Y."/>
            <person name="Qi Y."/>
            <person name="Fu T."/>
            <person name="Tang G.D."/>
            <person name="Zhang D."/>
            <person name="Sun W.H."/>
            <person name="Liu D.K."/>
            <person name="Li Y."/>
            <person name="Chen G.Z."/>
            <person name="Liu X.D."/>
            <person name="Liao X.Y."/>
            <person name="Jiang Y.T."/>
            <person name="Yu X."/>
            <person name="Hao Y."/>
            <person name="Huang J."/>
            <person name="Zhao X.W."/>
            <person name="Ke S."/>
            <person name="Chen Y.Y."/>
            <person name="Wu W.L."/>
            <person name="Hsu J.L."/>
            <person name="Lin Y.F."/>
            <person name="Huang M.D."/>
            <person name="Li C.Y."/>
            <person name="Huang L."/>
            <person name="Wang Z.W."/>
            <person name="Zhao X."/>
            <person name="Zhong W.Y."/>
            <person name="Peng D.H."/>
            <person name="Ahmad S."/>
            <person name="Lan S."/>
            <person name="Zhang J.S."/>
            <person name="Tsai W.C."/>
            <person name="Van de Peer Y."/>
            <person name="Liu Z.J."/>
        </authorList>
    </citation>
    <scope>NUCLEOTIDE SEQUENCE</scope>
    <source>
        <strain evidence="6">CP</strain>
    </source>
</reference>
<dbReference type="AlphaFoldDB" id="A0AAV9F5Y0"/>
<feature type="compositionally biased region" description="Polar residues" evidence="4">
    <location>
        <begin position="51"/>
        <end position="60"/>
    </location>
</feature>
<comment type="caution">
    <text evidence="6">The sequence shown here is derived from an EMBL/GenBank/DDBJ whole genome shotgun (WGS) entry which is preliminary data.</text>
</comment>
<feature type="compositionally biased region" description="Basic and acidic residues" evidence="4">
    <location>
        <begin position="325"/>
        <end position="341"/>
    </location>
</feature>
<reference evidence="6" key="2">
    <citation type="submission" date="2023-06" db="EMBL/GenBank/DDBJ databases">
        <authorList>
            <person name="Ma L."/>
            <person name="Liu K.-W."/>
            <person name="Li Z."/>
            <person name="Hsiao Y.-Y."/>
            <person name="Qi Y."/>
            <person name="Fu T."/>
            <person name="Tang G."/>
            <person name="Zhang D."/>
            <person name="Sun W.-H."/>
            <person name="Liu D.-K."/>
            <person name="Li Y."/>
            <person name="Chen G.-Z."/>
            <person name="Liu X.-D."/>
            <person name="Liao X.-Y."/>
            <person name="Jiang Y.-T."/>
            <person name="Yu X."/>
            <person name="Hao Y."/>
            <person name="Huang J."/>
            <person name="Zhao X.-W."/>
            <person name="Ke S."/>
            <person name="Chen Y.-Y."/>
            <person name="Wu W.-L."/>
            <person name="Hsu J.-L."/>
            <person name="Lin Y.-F."/>
            <person name="Huang M.-D."/>
            <person name="Li C.-Y."/>
            <person name="Huang L."/>
            <person name="Wang Z.-W."/>
            <person name="Zhao X."/>
            <person name="Zhong W.-Y."/>
            <person name="Peng D.-H."/>
            <person name="Ahmad S."/>
            <person name="Lan S."/>
            <person name="Zhang J.-S."/>
            <person name="Tsai W.-C."/>
            <person name="Van De Peer Y."/>
            <person name="Liu Z.-J."/>
        </authorList>
    </citation>
    <scope>NUCLEOTIDE SEQUENCE</scope>
    <source>
        <strain evidence="6">CP</strain>
        <tissue evidence="6">Leaves</tissue>
    </source>
</reference>
<dbReference type="SMART" id="SM00015">
    <property type="entry name" value="IQ"/>
    <property type="match status" value="2"/>
</dbReference>
<dbReference type="PANTHER" id="PTHR32295:SF154">
    <property type="entry name" value="PROTEIN IQ-DOMAIN 32"/>
    <property type="match status" value="1"/>
</dbReference>
<feature type="region of interest" description="Disordered" evidence="4">
    <location>
        <begin position="396"/>
        <end position="436"/>
    </location>
</feature>
<evidence type="ECO:0000256" key="3">
    <source>
        <dbReference type="ARBA" id="ARBA00024378"/>
    </source>
</evidence>
<dbReference type="Pfam" id="PF00612">
    <property type="entry name" value="IQ"/>
    <property type="match status" value="2"/>
</dbReference>
<sequence>MGKSAISCFKMITCATDSIENENEDLQPIENEPTRSKRRWSFRKRSASHRVLSNSVNSELPSPGNKESPEATSLDYHPQTNFPTTEKVSEPQLTDEKPPPLSAEKDIKGPVTLISAGIVDDVDHNLQESSAILIQAAIRAYLAQRELRKIKSVVRLQAAVRRHLVQRQAVGTLRCVQAIVKMQTLVRARRSRILEEKFTNQENIDGSHQTSTLEYSGTGVNKTSSSTHKLIANGFARQLLESAPKTKPIYISCDPSEPDSAWKWLERWMAVSSSDIEQQHKLQICPAYHGEVDNNTPAATEVSTEVLHDFSSASADAKCVSEAVRESHDNEHESTISHDDVFDFQVPPQMSVSEKDSYSSAKDEVEEPKNDVEEPKNDVEGLVMAQEISTNTEELLNEASDPPPVQINTEDHVVEKPDSEHDNSKPTSETMETEGKKFTFGLRKACNPAFAAAQSKFEELSSMPTSATSINSTSHNPPEESKSEVFPSQSESVKQTDSFSVLENSISNDQRIQVGGSECGTEISISSTLDSPDRSVIEDGEIVLEIGDAMQENYNSAAASRDAYNPGSLQVGSENKSSLDSHKMPPDSGFLPLEEPEEVEKNPPGVVMPDEESASSDTKVQVEGAAETQAYRSSPEGSPRSRVTTTDLFGTPSSQTSSSAKRNKTNNSVPTRKKRSHVMAERSPSNLKSDSGARSSTEHLPKEKIEKRRNSFGMSKPDHADNEPRVSNSNSLPNYMQATESAKAKVHANNSPKASPDLQDKDNYMKKRHSLPTGNGKQESSPRMQRSSSQAQQNGKGSAAQSPHNPPERKWQR</sequence>
<keyword evidence="7" id="KW-1185">Reference proteome</keyword>
<dbReference type="EMBL" id="JAUJYO010000003">
    <property type="protein sequence ID" value="KAK1321176.1"/>
    <property type="molecule type" value="Genomic_DNA"/>
</dbReference>
<comment type="subunit">
    <text evidence="3">Binds to multiple calmodulin (CaM) in the presence of Ca(2+) and CaM-like proteins.</text>
</comment>
<feature type="region of interest" description="Disordered" evidence="4">
    <location>
        <begin position="557"/>
        <end position="813"/>
    </location>
</feature>
<feature type="compositionally biased region" description="Polar residues" evidence="4">
    <location>
        <begin position="567"/>
        <end position="576"/>
    </location>
</feature>
<dbReference type="PROSITE" id="PS50096">
    <property type="entry name" value="IQ"/>
    <property type="match status" value="1"/>
</dbReference>
<evidence type="ECO:0000259" key="5">
    <source>
        <dbReference type="Pfam" id="PF13178"/>
    </source>
</evidence>
<feature type="compositionally biased region" description="Basic and acidic residues" evidence="4">
    <location>
        <begin position="696"/>
        <end position="709"/>
    </location>
</feature>
<evidence type="ECO:0000256" key="4">
    <source>
        <dbReference type="SAM" id="MobiDB-lite"/>
    </source>
</evidence>
<proteinExistence type="inferred from homology"/>
<gene>
    <name evidence="6" type="primary">IQD32</name>
    <name evidence="6" type="ORF">QJS10_CPA03g02143</name>
</gene>
<feature type="region of interest" description="Disordered" evidence="4">
    <location>
        <begin position="457"/>
        <end position="536"/>
    </location>
</feature>
<feature type="compositionally biased region" description="Polar residues" evidence="4">
    <location>
        <begin position="630"/>
        <end position="670"/>
    </location>
</feature>
<feature type="compositionally biased region" description="Polar residues" evidence="4">
    <location>
        <begin position="486"/>
        <end position="511"/>
    </location>
</feature>
<feature type="compositionally biased region" description="Basic residues" evidence="4">
    <location>
        <begin position="36"/>
        <end position="48"/>
    </location>
</feature>
<feature type="compositionally biased region" description="Polar residues" evidence="4">
    <location>
        <begin position="772"/>
        <end position="803"/>
    </location>
</feature>
<evidence type="ECO:0000313" key="7">
    <source>
        <dbReference type="Proteomes" id="UP001180020"/>
    </source>
</evidence>
<feature type="region of interest" description="Disordered" evidence="4">
    <location>
        <begin position="17"/>
        <end position="107"/>
    </location>
</feature>
<feature type="domain" description="DUF4005" evidence="5">
    <location>
        <begin position="695"/>
        <end position="792"/>
    </location>
</feature>
<evidence type="ECO:0000256" key="1">
    <source>
        <dbReference type="ARBA" id="ARBA00022860"/>
    </source>
</evidence>
<keyword evidence="1" id="KW-0112">Calmodulin-binding</keyword>
<dbReference type="PANTHER" id="PTHR32295">
    <property type="entry name" value="IQ-DOMAIN 5-RELATED"/>
    <property type="match status" value="1"/>
</dbReference>
<protein>
    <submittedName>
        <fullName evidence="6">Protein IQ-DOMAIN 32</fullName>
    </submittedName>
</protein>
<feature type="compositionally biased region" description="Polar residues" evidence="4">
    <location>
        <begin position="462"/>
        <end position="476"/>
    </location>
</feature>
<evidence type="ECO:0000313" key="6">
    <source>
        <dbReference type="EMBL" id="KAK1321176.1"/>
    </source>
</evidence>
<feature type="compositionally biased region" description="Polar residues" evidence="4">
    <location>
        <begin position="683"/>
        <end position="695"/>
    </location>
</feature>
<accession>A0AAV9F5Y0</accession>
<dbReference type="InterPro" id="IPR025064">
    <property type="entry name" value="DUF4005"/>
</dbReference>
<feature type="region of interest" description="Disordered" evidence="4">
    <location>
        <begin position="325"/>
        <end position="380"/>
    </location>
</feature>
<evidence type="ECO:0000256" key="2">
    <source>
        <dbReference type="ARBA" id="ARBA00024341"/>
    </source>
</evidence>
<feature type="compositionally biased region" description="Basic and acidic residues" evidence="4">
    <location>
        <begin position="94"/>
        <end position="107"/>
    </location>
</feature>
<organism evidence="6 7">
    <name type="scientific">Acorus calamus</name>
    <name type="common">Sweet flag</name>
    <dbReference type="NCBI Taxonomy" id="4465"/>
    <lineage>
        <taxon>Eukaryota</taxon>
        <taxon>Viridiplantae</taxon>
        <taxon>Streptophyta</taxon>
        <taxon>Embryophyta</taxon>
        <taxon>Tracheophyta</taxon>
        <taxon>Spermatophyta</taxon>
        <taxon>Magnoliopsida</taxon>
        <taxon>Liliopsida</taxon>
        <taxon>Acoraceae</taxon>
        <taxon>Acorus</taxon>
    </lineage>
</organism>
<dbReference type="GO" id="GO:0005516">
    <property type="term" value="F:calmodulin binding"/>
    <property type="evidence" value="ECO:0007669"/>
    <property type="project" value="UniProtKB-KW"/>
</dbReference>